<evidence type="ECO:0000256" key="1">
    <source>
        <dbReference type="SAM" id="MobiDB-lite"/>
    </source>
</evidence>
<feature type="region of interest" description="Disordered" evidence="1">
    <location>
        <begin position="63"/>
        <end position="101"/>
    </location>
</feature>
<sequence length="101" mass="11373">MGCRKGWNCYLGVIQGWFSGRRENSDLSRAAIIIAKSLIFVVCLARTFFFSFLGLTRLRNEERGKSLDQKRGESSSTESRDGCCGERASESWKGAGGRIWR</sequence>
<name>A0A8X6MKZ2_NEPPI</name>
<evidence type="ECO:0000313" key="4">
    <source>
        <dbReference type="Proteomes" id="UP000887013"/>
    </source>
</evidence>
<keyword evidence="4" id="KW-1185">Reference proteome</keyword>
<evidence type="ECO:0000313" key="3">
    <source>
        <dbReference type="EMBL" id="GFS67557.1"/>
    </source>
</evidence>
<keyword evidence="2" id="KW-0472">Membrane</keyword>
<protein>
    <recommendedName>
        <fullName evidence="5">Transmembrane protein</fullName>
    </recommendedName>
</protein>
<accession>A0A8X6MKZ2</accession>
<dbReference type="AlphaFoldDB" id="A0A8X6MKZ2"/>
<keyword evidence="2" id="KW-0812">Transmembrane</keyword>
<gene>
    <name evidence="3" type="ORF">NPIL_235591</name>
</gene>
<comment type="caution">
    <text evidence="3">The sequence shown here is derived from an EMBL/GenBank/DDBJ whole genome shotgun (WGS) entry which is preliminary data.</text>
</comment>
<evidence type="ECO:0008006" key="5">
    <source>
        <dbReference type="Google" id="ProtNLM"/>
    </source>
</evidence>
<dbReference type="Proteomes" id="UP000887013">
    <property type="component" value="Unassembled WGS sequence"/>
</dbReference>
<organism evidence="3 4">
    <name type="scientific">Nephila pilipes</name>
    <name type="common">Giant wood spider</name>
    <name type="synonym">Nephila maculata</name>
    <dbReference type="NCBI Taxonomy" id="299642"/>
    <lineage>
        <taxon>Eukaryota</taxon>
        <taxon>Metazoa</taxon>
        <taxon>Ecdysozoa</taxon>
        <taxon>Arthropoda</taxon>
        <taxon>Chelicerata</taxon>
        <taxon>Arachnida</taxon>
        <taxon>Araneae</taxon>
        <taxon>Araneomorphae</taxon>
        <taxon>Entelegynae</taxon>
        <taxon>Araneoidea</taxon>
        <taxon>Nephilidae</taxon>
        <taxon>Nephila</taxon>
    </lineage>
</organism>
<feature type="transmembrane region" description="Helical" evidence="2">
    <location>
        <begin position="30"/>
        <end position="55"/>
    </location>
</feature>
<dbReference type="EMBL" id="BMAW01048740">
    <property type="protein sequence ID" value="GFS67557.1"/>
    <property type="molecule type" value="Genomic_DNA"/>
</dbReference>
<keyword evidence="2" id="KW-1133">Transmembrane helix</keyword>
<reference evidence="3" key="1">
    <citation type="submission" date="2020-08" db="EMBL/GenBank/DDBJ databases">
        <title>Multicomponent nature underlies the extraordinary mechanical properties of spider dragline silk.</title>
        <authorList>
            <person name="Kono N."/>
            <person name="Nakamura H."/>
            <person name="Mori M."/>
            <person name="Yoshida Y."/>
            <person name="Ohtoshi R."/>
            <person name="Malay A.D."/>
            <person name="Moran D.A.P."/>
            <person name="Tomita M."/>
            <person name="Numata K."/>
            <person name="Arakawa K."/>
        </authorList>
    </citation>
    <scope>NUCLEOTIDE SEQUENCE</scope>
</reference>
<proteinExistence type="predicted"/>
<feature type="compositionally biased region" description="Basic and acidic residues" evidence="1">
    <location>
        <begin position="63"/>
        <end position="90"/>
    </location>
</feature>
<evidence type="ECO:0000256" key="2">
    <source>
        <dbReference type="SAM" id="Phobius"/>
    </source>
</evidence>